<dbReference type="EMBL" id="WBNJ01000750">
    <property type="protein sequence ID" value="NXD87312.1"/>
    <property type="molecule type" value="Genomic_DNA"/>
</dbReference>
<comment type="subcellular location">
    <subcellularLocation>
        <location evidence="1 14">Membrane</location>
        <topology evidence="1 14">Single-pass type I membrane protein</topology>
    </subcellularLocation>
</comment>
<keyword evidence="10" id="KW-0472">Membrane</keyword>
<keyword evidence="7" id="KW-0106">Calcium</keyword>
<dbReference type="Proteomes" id="UP000648918">
    <property type="component" value="Unassembled WGS sequence"/>
</dbReference>
<evidence type="ECO:0000256" key="8">
    <source>
        <dbReference type="ARBA" id="ARBA00022889"/>
    </source>
</evidence>
<dbReference type="InterPro" id="IPR013517">
    <property type="entry name" value="FG-GAP"/>
</dbReference>
<keyword evidence="4" id="KW-0479">Metal-binding</keyword>
<keyword evidence="3" id="KW-0812">Transmembrane</keyword>
<dbReference type="AlphaFoldDB" id="A0A851ZFC8"/>
<evidence type="ECO:0000313" key="17">
    <source>
        <dbReference type="Proteomes" id="UP000648918"/>
    </source>
</evidence>
<dbReference type="GO" id="GO:0007229">
    <property type="term" value="P:integrin-mediated signaling pathway"/>
    <property type="evidence" value="ECO:0007669"/>
    <property type="project" value="UniProtKB-KW"/>
</dbReference>
<evidence type="ECO:0000259" key="15">
    <source>
        <dbReference type="PROSITE" id="PS50234"/>
    </source>
</evidence>
<dbReference type="InterPro" id="IPR000413">
    <property type="entry name" value="Integrin_alpha"/>
</dbReference>
<dbReference type="SMART" id="SM00327">
    <property type="entry name" value="VWA"/>
    <property type="match status" value="1"/>
</dbReference>
<dbReference type="GO" id="GO:0098609">
    <property type="term" value="P:cell-cell adhesion"/>
    <property type="evidence" value="ECO:0007669"/>
    <property type="project" value="TreeGrafter"/>
</dbReference>
<dbReference type="Gene3D" id="2.130.10.130">
    <property type="entry name" value="Integrin alpha, N-terminal"/>
    <property type="match status" value="1"/>
</dbReference>
<accession>A0A851ZFC8</accession>
<comment type="similarity">
    <text evidence="2 14">Belongs to the integrin alpha chain family.</text>
</comment>
<protein>
    <submittedName>
        <fullName evidence="16">ITA10 protein</fullName>
    </submittedName>
</protein>
<evidence type="ECO:0000256" key="2">
    <source>
        <dbReference type="ARBA" id="ARBA00008054"/>
    </source>
</evidence>
<name>A0A851ZFC8_9AVES</name>
<evidence type="ECO:0000256" key="5">
    <source>
        <dbReference type="ARBA" id="ARBA00022729"/>
    </source>
</evidence>
<sequence length="486" mass="52742">ACAPLWSQTCGTSAFSTGICTRLDGDLRPVGTIAPTAQRCSTYMDIVIVLDGSNSIYPWYEVQNFLSNILSKFFIGPGQIQVGVLQYGERAVHEWVLGQYRTAEEVVEAAKNISRQEGRETRTAFAIRRACTEAFSPERGGRADATRLMIVVTDGESHDGEELPEALAECEKRNVTRYAIAVSSQPPPVPQFPLFGICRDQCGDSIGVRIWNLDNDGSSLPRCWATTCAGSRTLRISSGRSSTSPATPMRSISSTSPMRLLSMTLWMLWATDGILFGMVGAYDWDGAVLEESGHGHTIPSRKAFQKEFPLELKNHAAYLGYAVSSLRLPSGQRLYVAGAPRFQHKGKVILFEMATTGTVTVAQALTGEQIGSYFGSEVCVLDVDDDGVTDVLLVAAPMYLDPSPWGTMGHSVCPTPPQRLLAPVGTLHADKKPQDSRFGYAMAALPDLNHDGFNDAVVGAPLEDGHRGAIYIYHGAPGTLLPQYKQ</sequence>
<evidence type="ECO:0000256" key="6">
    <source>
        <dbReference type="ARBA" id="ARBA00022737"/>
    </source>
</evidence>
<dbReference type="InterPro" id="IPR036465">
    <property type="entry name" value="vWFA_dom_sf"/>
</dbReference>
<evidence type="ECO:0000256" key="3">
    <source>
        <dbReference type="ARBA" id="ARBA00022692"/>
    </source>
</evidence>
<dbReference type="GO" id="GO:0009897">
    <property type="term" value="C:external side of plasma membrane"/>
    <property type="evidence" value="ECO:0007669"/>
    <property type="project" value="TreeGrafter"/>
</dbReference>
<dbReference type="GO" id="GO:0033627">
    <property type="term" value="P:cell adhesion mediated by integrin"/>
    <property type="evidence" value="ECO:0007669"/>
    <property type="project" value="TreeGrafter"/>
</dbReference>
<dbReference type="PROSITE" id="PS50234">
    <property type="entry name" value="VWFA"/>
    <property type="match status" value="1"/>
</dbReference>
<dbReference type="PRINTS" id="PR01185">
    <property type="entry name" value="INTEGRINA"/>
</dbReference>
<dbReference type="PRINTS" id="PR00453">
    <property type="entry name" value="VWFADOMAIN"/>
</dbReference>
<evidence type="ECO:0000256" key="1">
    <source>
        <dbReference type="ARBA" id="ARBA00004479"/>
    </source>
</evidence>
<keyword evidence="5" id="KW-0732">Signal</keyword>
<dbReference type="Pfam" id="PF01839">
    <property type="entry name" value="FG-GAP"/>
    <property type="match status" value="2"/>
</dbReference>
<evidence type="ECO:0000256" key="13">
    <source>
        <dbReference type="PROSITE-ProRule" id="PRU00803"/>
    </source>
</evidence>
<gene>
    <name evidence="16" type="primary">Itga10_0</name>
    <name evidence="16" type="ORF">HALSEN_R05359</name>
</gene>
<dbReference type="Gene3D" id="3.40.50.410">
    <property type="entry name" value="von Willebrand factor, type A domain"/>
    <property type="match status" value="1"/>
</dbReference>
<keyword evidence="12" id="KW-0325">Glycoprotein</keyword>
<dbReference type="SUPFAM" id="SSF53300">
    <property type="entry name" value="vWA-like"/>
    <property type="match status" value="1"/>
</dbReference>
<evidence type="ECO:0000256" key="10">
    <source>
        <dbReference type="ARBA" id="ARBA00023136"/>
    </source>
</evidence>
<dbReference type="SUPFAM" id="SSF69318">
    <property type="entry name" value="Integrin alpha N-terminal domain"/>
    <property type="match status" value="1"/>
</dbReference>
<keyword evidence="8 14" id="KW-0130">Cell adhesion</keyword>
<dbReference type="SMART" id="SM00191">
    <property type="entry name" value="Int_alpha"/>
    <property type="match status" value="3"/>
</dbReference>
<feature type="repeat" description="FG-GAP" evidence="13">
    <location>
        <begin position="360"/>
        <end position="422"/>
    </location>
</feature>
<dbReference type="InterPro" id="IPR028994">
    <property type="entry name" value="Integrin_alpha_N"/>
</dbReference>
<comment type="caution">
    <text evidence="16">The sequence shown here is derived from an EMBL/GenBank/DDBJ whole genome shotgun (WGS) entry which is preliminary data.</text>
</comment>
<keyword evidence="11 14" id="KW-0675">Receptor</keyword>
<evidence type="ECO:0000256" key="11">
    <source>
        <dbReference type="ARBA" id="ARBA00023170"/>
    </source>
</evidence>
<dbReference type="FunFam" id="3.40.50.410:FF:000012">
    <property type="entry name" value="Integrin, alpha 10"/>
    <property type="match status" value="1"/>
</dbReference>
<dbReference type="InterPro" id="IPR002035">
    <property type="entry name" value="VWF_A"/>
</dbReference>
<dbReference type="PANTHER" id="PTHR23220:SF26">
    <property type="entry name" value="INTEGRIN ALPHA-10"/>
    <property type="match status" value="1"/>
</dbReference>
<reference evidence="16" key="1">
    <citation type="submission" date="2019-09" db="EMBL/GenBank/DDBJ databases">
        <title>Bird 10,000 Genomes (B10K) Project - Family phase.</title>
        <authorList>
            <person name="Zhang G."/>
        </authorList>
    </citation>
    <scope>NUCLEOTIDE SEQUENCE</scope>
    <source>
        <strain evidence="16">B10K-DU-024-03</strain>
        <tissue evidence="16">Muscle</tissue>
    </source>
</reference>
<evidence type="ECO:0000256" key="4">
    <source>
        <dbReference type="ARBA" id="ARBA00022723"/>
    </source>
</evidence>
<evidence type="ECO:0000256" key="9">
    <source>
        <dbReference type="ARBA" id="ARBA00023037"/>
    </source>
</evidence>
<dbReference type="GO" id="GO:0005178">
    <property type="term" value="F:integrin binding"/>
    <property type="evidence" value="ECO:0007669"/>
    <property type="project" value="TreeGrafter"/>
</dbReference>
<keyword evidence="9 14" id="KW-0401">Integrin</keyword>
<feature type="repeat" description="FG-GAP" evidence="13">
    <location>
        <begin position="424"/>
        <end position="482"/>
    </location>
</feature>
<evidence type="ECO:0000256" key="12">
    <source>
        <dbReference type="ARBA" id="ARBA00023180"/>
    </source>
</evidence>
<organism evidence="16 17">
    <name type="scientific">Halcyon senegalensis</name>
    <dbReference type="NCBI Taxonomy" id="342381"/>
    <lineage>
        <taxon>Eukaryota</taxon>
        <taxon>Metazoa</taxon>
        <taxon>Chordata</taxon>
        <taxon>Craniata</taxon>
        <taxon>Vertebrata</taxon>
        <taxon>Euteleostomi</taxon>
        <taxon>Archelosauria</taxon>
        <taxon>Archosauria</taxon>
        <taxon>Dinosauria</taxon>
        <taxon>Saurischia</taxon>
        <taxon>Theropoda</taxon>
        <taxon>Coelurosauria</taxon>
        <taxon>Aves</taxon>
        <taxon>Neognathae</taxon>
        <taxon>Neoaves</taxon>
        <taxon>Telluraves</taxon>
        <taxon>Coraciimorphae</taxon>
        <taxon>Coraciiformes</taxon>
        <taxon>Alcedinidae</taxon>
        <taxon>Halcyon</taxon>
    </lineage>
</organism>
<keyword evidence="17" id="KW-1185">Reference proteome</keyword>
<dbReference type="GO" id="GO:0008305">
    <property type="term" value="C:integrin complex"/>
    <property type="evidence" value="ECO:0007669"/>
    <property type="project" value="InterPro"/>
</dbReference>
<keyword evidence="6" id="KW-0677">Repeat</keyword>
<feature type="non-terminal residue" evidence="16">
    <location>
        <position position="486"/>
    </location>
</feature>
<evidence type="ECO:0000313" key="16">
    <source>
        <dbReference type="EMBL" id="NXD87312.1"/>
    </source>
</evidence>
<evidence type="ECO:0000256" key="14">
    <source>
        <dbReference type="RuleBase" id="RU003762"/>
    </source>
</evidence>
<feature type="non-terminal residue" evidence="16">
    <location>
        <position position="1"/>
    </location>
</feature>
<evidence type="ECO:0000256" key="7">
    <source>
        <dbReference type="ARBA" id="ARBA00022837"/>
    </source>
</evidence>
<dbReference type="PANTHER" id="PTHR23220">
    <property type="entry name" value="INTEGRIN ALPHA"/>
    <property type="match status" value="1"/>
</dbReference>
<dbReference type="Pfam" id="PF00092">
    <property type="entry name" value="VWA"/>
    <property type="match status" value="1"/>
</dbReference>
<dbReference type="GO" id="GO:0007160">
    <property type="term" value="P:cell-matrix adhesion"/>
    <property type="evidence" value="ECO:0007669"/>
    <property type="project" value="TreeGrafter"/>
</dbReference>
<feature type="domain" description="VWFA" evidence="15">
    <location>
        <begin position="45"/>
        <end position="184"/>
    </location>
</feature>
<dbReference type="OrthoDB" id="5317514at2759"/>
<dbReference type="PROSITE" id="PS51470">
    <property type="entry name" value="FG_GAP"/>
    <property type="match status" value="2"/>
</dbReference>
<dbReference type="GO" id="GO:0046872">
    <property type="term" value="F:metal ion binding"/>
    <property type="evidence" value="ECO:0007669"/>
    <property type="project" value="UniProtKB-KW"/>
</dbReference>
<proteinExistence type="inferred from homology"/>
<dbReference type="InterPro" id="IPR013519">
    <property type="entry name" value="Int_alpha_beta-p"/>
</dbReference>